<sequence>MFLVLQAIDVWMSTCLIFVFGALIEYAVANMLARKSAERRDAAVAEVNLRARQKLNEQIKKYTEHAPDGDKKVKQANGNCLHLFDKLNDYAIEAYGNLDDRFNPETTCSFAREYEQWSTLKKLRDGKIFNKPSGRMSHTRRPAKKPSDLDNAVAQQDAPMKNFWEKDMEHEKTLVDTIAVSLLHNELLNAAQVKQIILEQRLEHEAIVNRFVKDYNRRTILPSAESVDEFSRLGFPAAFVLFNVSYWIFYIYIA</sequence>
<feature type="transmembrane region" description="Helical" evidence="2">
    <location>
        <begin position="6"/>
        <end position="29"/>
    </location>
</feature>
<dbReference type="Gene3D" id="1.20.58.390">
    <property type="entry name" value="Neurotransmitter-gated ion-channel transmembrane domain"/>
    <property type="match status" value="1"/>
</dbReference>
<evidence type="ECO:0000313" key="4">
    <source>
        <dbReference type="EMBL" id="KAL3308494.1"/>
    </source>
</evidence>
<protein>
    <recommendedName>
        <fullName evidence="3">Neurotransmitter-gated ion-channel transmembrane domain-containing protein</fullName>
    </recommendedName>
</protein>
<keyword evidence="2" id="KW-0812">Transmembrane</keyword>
<feature type="transmembrane region" description="Helical" evidence="2">
    <location>
        <begin position="233"/>
        <end position="253"/>
    </location>
</feature>
<dbReference type="EMBL" id="JBJKFK010005144">
    <property type="protein sequence ID" value="KAL3308494.1"/>
    <property type="molecule type" value="Genomic_DNA"/>
</dbReference>
<dbReference type="InterPro" id="IPR006028">
    <property type="entry name" value="GABAA/Glycine_rcpt"/>
</dbReference>
<evidence type="ECO:0000259" key="3">
    <source>
        <dbReference type="Pfam" id="PF02932"/>
    </source>
</evidence>
<evidence type="ECO:0000256" key="1">
    <source>
        <dbReference type="SAM" id="MobiDB-lite"/>
    </source>
</evidence>
<keyword evidence="2" id="KW-1133">Transmembrane helix</keyword>
<name>A0ABD2PMD7_9PLAT</name>
<dbReference type="AlphaFoldDB" id="A0ABD2PMD7"/>
<feature type="region of interest" description="Disordered" evidence="1">
    <location>
        <begin position="128"/>
        <end position="152"/>
    </location>
</feature>
<dbReference type="Proteomes" id="UP001626550">
    <property type="component" value="Unassembled WGS sequence"/>
</dbReference>
<gene>
    <name evidence="4" type="ORF">Ciccas_012974</name>
</gene>
<organism evidence="4 5">
    <name type="scientific">Cichlidogyrus casuarinus</name>
    <dbReference type="NCBI Taxonomy" id="1844966"/>
    <lineage>
        <taxon>Eukaryota</taxon>
        <taxon>Metazoa</taxon>
        <taxon>Spiralia</taxon>
        <taxon>Lophotrochozoa</taxon>
        <taxon>Platyhelminthes</taxon>
        <taxon>Monogenea</taxon>
        <taxon>Monopisthocotylea</taxon>
        <taxon>Dactylogyridea</taxon>
        <taxon>Ancyrocephalidae</taxon>
        <taxon>Cichlidogyrus</taxon>
    </lineage>
</organism>
<dbReference type="SUPFAM" id="SSF90112">
    <property type="entry name" value="Neurotransmitter-gated ion-channel transmembrane pore"/>
    <property type="match status" value="1"/>
</dbReference>
<dbReference type="Gene3D" id="6.10.250.2810">
    <property type="match status" value="1"/>
</dbReference>
<dbReference type="InterPro" id="IPR006029">
    <property type="entry name" value="Neurotrans-gated_channel_TM"/>
</dbReference>
<dbReference type="PRINTS" id="PR00253">
    <property type="entry name" value="GABAARECEPTR"/>
</dbReference>
<keyword evidence="2" id="KW-0472">Membrane</keyword>
<comment type="caution">
    <text evidence="4">The sequence shown here is derived from an EMBL/GenBank/DDBJ whole genome shotgun (WGS) entry which is preliminary data.</text>
</comment>
<dbReference type="InterPro" id="IPR038050">
    <property type="entry name" value="Neuro_actylchol_rec"/>
</dbReference>
<evidence type="ECO:0000313" key="5">
    <source>
        <dbReference type="Proteomes" id="UP001626550"/>
    </source>
</evidence>
<reference evidence="4 5" key="1">
    <citation type="submission" date="2024-11" db="EMBL/GenBank/DDBJ databases">
        <title>Adaptive evolution of stress response genes in parasites aligns with host niche diversity.</title>
        <authorList>
            <person name="Hahn C."/>
            <person name="Resl P."/>
        </authorList>
    </citation>
    <scope>NUCLEOTIDE SEQUENCE [LARGE SCALE GENOMIC DNA]</scope>
    <source>
        <strain evidence="4">EGGRZ-B1_66</strain>
        <tissue evidence="4">Body</tissue>
    </source>
</reference>
<evidence type="ECO:0000256" key="2">
    <source>
        <dbReference type="SAM" id="Phobius"/>
    </source>
</evidence>
<accession>A0ABD2PMD7</accession>
<proteinExistence type="predicted"/>
<dbReference type="Pfam" id="PF02932">
    <property type="entry name" value="Neur_chan_memb"/>
    <property type="match status" value="1"/>
</dbReference>
<keyword evidence="5" id="KW-1185">Reference proteome</keyword>
<feature type="domain" description="Neurotransmitter-gated ion-channel transmembrane" evidence="3">
    <location>
        <begin position="7"/>
        <end position="247"/>
    </location>
</feature>
<dbReference type="InterPro" id="IPR036719">
    <property type="entry name" value="Neuro-gated_channel_TM_sf"/>
</dbReference>